<dbReference type="EMBL" id="PYAS01000025">
    <property type="protein sequence ID" value="PSL19860.1"/>
    <property type="molecule type" value="Genomic_DNA"/>
</dbReference>
<dbReference type="Proteomes" id="UP000241964">
    <property type="component" value="Unassembled WGS sequence"/>
</dbReference>
<dbReference type="AlphaFoldDB" id="A0A2P8FDR1"/>
<protein>
    <submittedName>
        <fullName evidence="1">Uncharacterized protein</fullName>
    </submittedName>
</protein>
<gene>
    <name evidence="1" type="ORF">CLV60_12532</name>
</gene>
<proteinExistence type="predicted"/>
<reference evidence="1 2" key="1">
    <citation type="submission" date="2018-03" db="EMBL/GenBank/DDBJ databases">
        <title>Genomic Encyclopedia of Archaeal and Bacterial Type Strains, Phase II (KMG-II): from individual species to whole genera.</title>
        <authorList>
            <person name="Goeker M."/>
        </authorList>
    </citation>
    <scope>NUCLEOTIDE SEQUENCE [LARGE SCALE GENOMIC DNA]</scope>
    <source>
        <strain evidence="1 2">DSM 29057</strain>
    </source>
</reference>
<accession>A0A2P8FDR1</accession>
<name>A0A2P8FDR1_9BACT</name>
<evidence type="ECO:0000313" key="2">
    <source>
        <dbReference type="Proteomes" id="UP000241964"/>
    </source>
</evidence>
<keyword evidence="2" id="KW-1185">Reference proteome</keyword>
<evidence type="ECO:0000313" key="1">
    <source>
        <dbReference type="EMBL" id="PSL19860.1"/>
    </source>
</evidence>
<organism evidence="1 2">
    <name type="scientific">Dyadobacter jiangsuensis</name>
    <dbReference type="NCBI Taxonomy" id="1591085"/>
    <lineage>
        <taxon>Bacteria</taxon>
        <taxon>Pseudomonadati</taxon>
        <taxon>Bacteroidota</taxon>
        <taxon>Cytophagia</taxon>
        <taxon>Cytophagales</taxon>
        <taxon>Spirosomataceae</taxon>
        <taxon>Dyadobacter</taxon>
    </lineage>
</organism>
<sequence length="38" mass="4157">MTFGGLPKRLSKETKSSSFVMTIAFFVLEKANISSSSE</sequence>
<comment type="caution">
    <text evidence="1">The sequence shown here is derived from an EMBL/GenBank/DDBJ whole genome shotgun (WGS) entry which is preliminary data.</text>
</comment>